<gene>
    <name evidence="9" type="ORF">OTU49_005332</name>
</gene>
<evidence type="ECO:0000256" key="4">
    <source>
        <dbReference type="ARBA" id="ARBA00022737"/>
    </source>
</evidence>
<dbReference type="Pfam" id="PF00093">
    <property type="entry name" value="VWC"/>
    <property type="match status" value="3"/>
</dbReference>
<dbReference type="Pfam" id="PF00094">
    <property type="entry name" value="VWD"/>
    <property type="match status" value="1"/>
</dbReference>
<evidence type="ECO:0000313" key="9">
    <source>
        <dbReference type="EMBL" id="KAK8735827.1"/>
    </source>
</evidence>
<dbReference type="AlphaFoldDB" id="A0AAW0WUI3"/>
<proteinExistence type="predicted"/>
<evidence type="ECO:0000256" key="6">
    <source>
        <dbReference type="SAM" id="MobiDB-lite"/>
    </source>
</evidence>
<dbReference type="SMART" id="SM00214">
    <property type="entry name" value="VWC"/>
    <property type="match status" value="5"/>
</dbReference>
<name>A0AAW0WUI3_CHEQU</name>
<evidence type="ECO:0000256" key="3">
    <source>
        <dbReference type="ARBA" id="ARBA00022729"/>
    </source>
</evidence>
<dbReference type="SUPFAM" id="SSF57567">
    <property type="entry name" value="Serine protease inhibitors"/>
    <property type="match status" value="1"/>
</dbReference>
<keyword evidence="4" id="KW-0677">Repeat</keyword>
<evidence type="ECO:0000256" key="5">
    <source>
        <dbReference type="ARBA" id="ARBA00023157"/>
    </source>
</evidence>
<dbReference type="Pfam" id="PF01826">
    <property type="entry name" value="TIL"/>
    <property type="match status" value="1"/>
</dbReference>
<comment type="caution">
    <text evidence="9">The sequence shown here is derived from an EMBL/GenBank/DDBJ whole genome shotgun (WGS) entry which is preliminary data.</text>
</comment>
<dbReference type="SUPFAM" id="SSF57603">
    <property type="entry name" value="FnI-like domain"/>
    <property type="match status" value="5"/>
</dbReference>
<dbReference type="Gene3D" id="2.10.25.10">
    <property type="entry name" value="Laminin"/>
    <property type="match status" value="1"/>
</dbReference>
<organism evidence="9 10">
    <name type="scientific">Cherax quadricarinatus</name>
    <name type="common">Australian red claw crayfish</name>
    <dbReference type="NCBI Taxonomy" id="27406"/>
    <lineage>
        <taxon>Eukaryota</taxon>
        <taxon>Metazoa</taxon>
        <taxon>Ecdysozoa</taxon>
        <taxon>Arthropoda</taxon>
        <taxon>Crustacea</taxon>
        <taxon>Multicrustacea</taxon>
        <taxon>Malacostraca</taxon>
        <taxon>Eumalacostraca</taxon>
        <taxon>Eucarida</taxon>
        <taxon>Decapoda</taxon>
        <taxon>Pleocyemata</taxon>
        <taxon>Astacidea</taxon>
        <taxon>Parastacoidea</taxon>
        <taxon>Parastacidae</taxon>
        <taxon>Cherax</taxon>
    </lineage>
</organism>
<dbReference type="PANTHER" id="PTHR46698">
    <property type="entry name" value="CROSSVEINLESS 2"/>
    <property type="match status" value="1"/>
</dbReference>
<dbReference type="Pfam" id="PF08742">
    <property type="entry name" value="C8"/>
    <property type="match status" value="1"/>
</dbReference>
<comment type="subcellular location">
    <subcellularLocation>
        <location evidence="1">Secreted</location>
    </subcellularLocation>
</comment>
<dbReference type="InterPro" id="IPR052424">
    <property type="entry name" value="Kielin_Chordin-BMP_Reg"/>
</dbReference>
<reference evidence="9" key="2">
    <citation type="submission" date="2024-01" db="EMBL/GenBank/DDBJ databases">
        <authorList>
            <person name="He J."/>
            <person name="Wang M."/>
            <person name="Zheng J."/>
            <person name="Liu Z."/>
        </authorList>
    </citation>
    <scope>NUCLEOTIDE SEQUENCE</scope>
    <source>
        <strain evidence="9">ZL_2023a</strain>
        <tissue evidence="9">Muscle</tissue>
    </source>
</reference>
<sequence length="934" mass="102033">MNLGAAPRFFSLTPQAAAPHTATSASGRSGASKSKGLISVVVGRFHTMAGPTSTMRVDGPASCSKVTVNQTHSLATSIQCVASTASASLCNPSPHLPASPASHISDPDAFLSTLVDAGNPCLQPASTLGNSGTQRLQSPHLERFPSPRVVRFPLPQSINLPSQHIKSTASLLHSRRVESVPHTEVPHTGPSHSWCECMSSSLTRVTGTDTKTPGATKTTTTTSSTPTYLYDKHPAARRHAHTSAGWRLMTVLLVLLHFLTPTTPTLAQVVGVAMRCHQEGEAIEVPPEVERDNPCISCSCQNKIVVCNRKPCPSLEGCYWKITVDKHCCQICKGCEHQGKWHHHGSRWSDGCQHYQCLSGVLTVSQTQCHIPCYGPLQPHGKACCSSCLGCWLEGRRVSEGEVVASHVDPCVRCVCTAGKLSCEKKACPVLSCPAAKQVLLADSCCKTCLGSRELISPPGGRCFLNGHLYTTGMERTLDPCTTCTCHEGYITCQRATCPILNCSQEHQITQENECCPSCSAAGQLESACHMHGMIHNDGEEWKRDQCTSCTCTNGAVSCHTLPCEYFNKPCPPGQRRVESEHECCPRCEDAPGVCVVFGDPHYRTFDGYLFNFQGACKYTLAETCRKKDGFTLKVNNDARRSNTFSWTKSLTLKVPGAKVKMAQKLRIKVNGSIVKPPFQVPGILNLTREGQAIAVATPQGVRVLWDGISYVEVEVPVEMRGHMCGLCGNFNNNISDDLTTKDGNLADTANQMAMSWSTGKVVQCSRKMSNALKANVRRPQRLTCPMPQNQTLNQCGLLNSTVFQACHSIVAIDKFYESCILDMCECRSTRRCECDTLQAYARQCQRLGIPVQEWRKQSKCGGLGCPHGAEYMECAPPCRATCRNPTPNPKCYTRRCRAGCYCPPPSVLHRGACIPVQECRKNKKRRRNRRKDH</sequence>
<feature type="domain" description="VWFC" evidence="7">
    <location>
        <begin position="527"/>
        <end position="589"/>
    </location>
</feature>
<dbReference type="Proteomes" id="UP001445076">
    <property type="component" value="Unassembled WGS sequence"/>
</dbReference>
<dbReference type="InterPro" id="IPR036084">
    <property type="entry name" value="Ser_inhib-like_sf"/>
</dbReference>
<feature type="domain" description="VWFD" evidence="8">
    <location>
        <begin position="593"/>
        <end position="766"/>
    </location>
</feature>
<evidence type="ECO:0000256" key="1">
    <source>
        <dbReference type="ARBA" id="ARBA00004613"/>
    </source>
</evidence>
<dbReference type="EMBL" id="JARKIK010000046">
    <property type="protein sequence ID" value="KAK8735828.1"/>
    <property type="molecule type" value="Genomic_DNA"/>
</dbReference>
<dbReference type="PROSITE" id="PS50184">
    <property type="entry name" value="VWFC_2"/>
    <property type="match status" value="3"/>
</dbReference>
<dbReference type="PANTHER" id="PTHR46698:SF4">
    <property type="entry name" value="CROSSVEINLESS 2"/>
    <property type="match status" value="1"/>
</dbReference>
<keyword evidence="5" id="KW-1015">Disulfide bond</keyword>
<dbReference type="EMBL" id="JARKIK010000046">
    <property type="protein sequence ID" value="KAK8735827.1"/>
    <property type="molecule type" value="Genomic_DNA"/>
</dbReference>
<dbReference type="EMBL" id="JARKIK010000046">
    <property type="protein sequence ID" value="KAK8735826.1"/>
    <property type="molecule type" value="Genomic_DNA"/>
</dbReference>
<protein>
    <recommendedName>
        <fullName evidence="11">BMP-binding endothelial regulator protein</fullName>
    </recommendedName>
</protein>
<evidence type="ECO:0000259" key="8">
    <source>
        <dbReference type="PROSITE" id="PS51233"/>
    </source>
</evidence>
<feature type="region of interest" description="Disordered" evidence="6">
    <location>
        <begin position="205"/>
        <end position="224"/>
    </location>
</feature>
<dbReference type="InterPro" id="IPR014853">
    <property type="entry name" value="VWF/SSPO/ZAN-like_Cys-rich_dom"/>
</dbReference>
<evidence type="ECO:0000259" key="7">
    <source>
        <dbReference type="PROSITE" id="PS50184"/>
    </source>
</evidence>
<evidence type="ECO:0000313" key="10">
    <source>
        <dbReference type="Proteomes" id="UP001445076"/>
    </source>
</evidence>
<feature type="domain" description="VWFC" evidence="7">
    <location>
        <begin position="386"/>
        <end position="450"/>
    </location>
</feature>
<keyword evidence="3" id="KW-0732">Signal</keyword>
<dbReference type="InterPro" id="IPR002919">
    <property type="entry name" value="TIL_dom"/>
</dbReference>
<keyword evidence="10" id="KW-1185">Reference proteome</keyword>
<dbReference type="EMBL" id="JARKIK010000046">
    <property type="protein sequence ID" value="KAK8735829.1"/>
    <property type="molecule type" value="Genomic_DNA"/>
</dbReference>
<reference evidence="9 10" key="1">
    <citation type="journal article" date="2024" name="BMC Genomics">
        <title>Genome assembly of redclaw crayfish (Cherax quadricarinatus) provides insights into its immune adaptation and hypoxia tolerance.</title>
        <authorList>
            <person name="Liu Z."/>
            <person name="Zheng J."/>
            <person name="Li H."/>
            <person name="Fang K."/>
            <person name="Wang S."/>
            <person name="He J."/>
            <person name="Zhou D."/>
            <person name="Weng S."/>
            <person name="Chi M."/>
            <person name="Gu Z."/>
            <person name="He J."/>
            <person name="Li F."/>
            <person name="Wang M."/>
        </authorList>
    </citation>
    <scope>NUCLEOTIDE SEQUENCE [LARGE SCALE GENOMIC DNA]</scope>
    <source>
        <strain evidence="9">ZL_2023a</strain>
    </source>
</reference>
<dbReference type="GO" id="GO:0005576">
    <property type="term" value="C:extracellular region"/>
    <property type="evidence" value="ECO:0007669"/>
    <property type="project" value="UniProtKB-SubCell"/>
</dbReference>
<accession>A0AAW0WUI3</accession>
<dbReference type="SMART" id="SM00216">
    <property type="entry name" value="VWD"/>
    <property type="match status" value="1"/>
</dbReference>
<feature type="domain" description="VWFC" evidence="7">
    <location>
        <begin position="461"/>
        <end position="520"/>
    </location>
</feature>
<dbReference type="SMART" id="SM00215">
    <property type="entry name" value="VWC_out"/>
    <property type="match status" value="2"/>
</dbReference>
<dbReference type="EMBL" id="JARKIK010000046">
    <property type="protein sequence ID" value="KAK8735831.1"/>
    <property type="molecule type" value="Genomic_DNA"/>
</dbReference>
<feature type="compositionally biased region" description="Low complexity" evidence="6">
    <location>
        <begin position="206"/>
        <end position="224"/>
    </location>
</feature>
<dbReference type="InterPro" id="IPR001007">
    <property type="entry name" value="VWF_dom"/>
</dbReference>
<keyword evidence="2" id="KW-0964">Secreted</keyword>
<dbReference type="SMART" id="SM00832">
    <property type="entry name" value="C8"/>
    <property type="match status" value="1"/>
</dbReference>
<dbReference type="EMBL" id="JARKIK010000046">
    <property type="protein sequence ID" value="KAK8735830.1"/>
    <property type="molecule type" value="Genomic_DNA"/>
</dbReference>
<evidence type="ECO:0000256" key="2">
    <source>
        <dbReference type="ARBA" id="ARBA00022525"/>
    </source>
</evidence>
<dbReference type="PROSITE" id="PS01208">
    <property type="entry name" value="VWFC_1"/>
    <property type="match status" value="1"/>
</dbReference>
<dbReference type="Gene3D" id="6.20.200.20">
    <property type="match status" value="3"/>
</dbReference>
<dbReference type="Gene3D" id="2.10.70.10">
    <property type="entry name" value="Complement Module, domain 1"/>
    <property type="match status" value="1"/>
</dbReference>
<dbReference type="CDD" id="cd19941">
    <property type="entry name" value="TIL"/>
    <property type="match status" value="1"/>
</dbReference>
<evidence type="ECO:0008006" key="11">
    <source>
        <dbReference type="Google" id="ProtNLM"/>
    </source>
</evidence>
<dbReference type="PROSITE" id="PS51233">
    <property type="entry name" value="VWFD"/>
    <property type="match status" value="1"/>
</dbReference>
<dbReference type="InterPro" id="IPR001846">
    <property type="entry name" value="VWF_type-D"/>
</dbReference>